<dbReference type="Pfam" id="PF10677">
    <property type="entry name" value="DUF2490"/>
    <property type="match status" value="1"/>
</dbReference>
<protein>
    <submittedName>
        <fullName evidence="1">DUF2490 domain-containing protein</fullName>
    </submittedName>
</protein>
<reference evidence="1 2" key="1">
    <citation type="submission" date="2019-09" db="EMBL/GenBank/DDBJ databases">
        <authorList>
            <person name="Cao W.R."/>
        </authorList>
    </citation>
    <scope>NUCLEOTIDE SEQUENCE [LARGE SCALE GENOMIC DNA]</scope>
    <source>
        <strain evidence="1 2">B1N29</strain>
    </source>
</reference>
<dbReference type="EMBL" id="WAAT01000037">
    <property type="protein sequence ID" value="KAB1068338.1"/>
    <property type="molecule type" value="Genomic_DNA"/>
</dbReference>
<dbReference type="RefSeq" id="WP_150938011.1">
    <property type="nucleotide sequence ID" value="NZ_WAAT01000037.1"/>
</dbReference>
<keyword evidence="2" id="KW-1185">Reference proteome</keyword>
<evidence type="ECO:0000313" key="1">
    <source>
        <dbReference type="EMBL" id="KAB1068338.1"/>
    </source>
</evidence>
<gene>
    <name evidence="1" type="ORF">F6U93_06465</name>
</gene>
<comment type="caution">
    <text evidence="1">The sequence shown here is derived from an EMBL/GenBank/DDBJ whole genome shotgun (WGS) entry which is preliminary data.</text>
</comment>
<dbReference type="AlphaFoldDB" id="A0A6N6MJH7"/>
<dbReference type="Proteomes" id="UP000441333">
    <property type="component" value="Unassembled WGS sequence"/>
</dbReference>
<sequence>MDLRNKRYIINRTLFIIFILGWFKVFAQDSSAVLGETSVILIHPISKKYTADLTVRSRYFLYDPPSWQLRQQQVDLNLFSNYIIDKKHIVSLGIYYRYRTLFDTGRSEVRLTEKYNYITYNQKIRYRHKIRTEQRFLEDLTIFRQRYLFEVGTPLKGDTFDVGETYFTGSIEGLLSLSTETETITSLRTIAQIEWKLTTTFKVKTGLEYRLYDFNQEAYSRLFFLTSAVLLL</sequence>
<evidence type="ECO:0000313" key="2">
    <source>
        <dbReference type="Proteomes" id="UP000441333"/>
    </source>
</evidence>
<organism evidence="1 2">
    <name type="scientific">Pseudotamlana haliotis</name>
    <dbReference type="NCBI Taxonomy" id="2614804"/>
    <lineage>
        <taxon>Bacteria</taxon>
        <taxon>Pseudomonadati</taxon>
        <taxon>Bacteroidota</taxon>
        <taxon>Flavobacteriia</taxon>
        <taxon>Flavobacteriales</taxon>
        <taxon>Flavobacteriaceae</taxon>
        <taxon>Pseudotamlana</taxon>
    </lineage>
</organism>
<accession>A0A6N6MJH7</accession>
<name>A0A6N6MJH7_9FLAO</name>
<dbReference type="InterPro" id="IPR019619">
    <property type="entry name" value="DUF2490"/>
</dbReference>
<proteinExistence type="predicted"/>